<dbReference type="EMBL" id="WEGI01000006">
    <property type="protein sequence ID" value="MQY27505.1"/>
    <property type="molecule type" value="Genomic_DNA"/>
</dbReference>
<gene>
    <name evidence="1" type="ORF">NRB56_30880</name>
</gene>
<evidence type="ECO:0000313" key="1">
    <source>
        <dbReference type="EMBL" id="MQY27505.1"/>
    </source>
</evidence>
<evidence type="ECO:0008006" key="3">
    <source>
        <dbReference type="Google" id="ProtNLM"/>
    </source>
</evidence>
<proteinExistence type="predicted"/>
<comment type="caution">
    <text evidence="1">The sequence shown here is derived from an EMBL/GenBank/DDBJ whole genome shotgun (WGS) entry which is preliminary data.</text>
</comment>
<reference evidence="1 2" key="1">
    <citation type="submission" date="2019-10" db="EMBL/GenBank/DDBJ databases">
        <title>Nocardia macrotermitis sp. nov. and Nocardia aurantia sp. nov., isolated from the gut of fungus growing-termite Macrotermes natalensis.</title>
        <authorList>
            <person name="Benndorf R."/>
            <person name="Schwitalla J."/>
            <person name="Martin K."/>
            <person name="De Beer W."/>
            <person name="Kaster A.-K."/>
            <person name="Vollmers J."/>
            <person name="Poulsen M."/>
            <person name="Beemelmanns C."/>
        </authorList>
    </citation>
    <scope>NUCLEOTIDE SEQUENCE [LARGE SCALE GENOMIC DNA]</scope>
    <source>
        <strain evidence="1 2">RB56</strain>
    </source>
</reference>
<organism evidence="1 2">
    <name type="scientific">Nocardia aurantia</name>
    <dbReference type="NCBI Taxonomy" id="2585199"/>
    <lineage>
        <taxon>Bacteria</taxon>
        <taxon>Bacillati</taxon>
        <taxon>Actinomycetota</taxon>
        <taxon>Actinomycetes</taxon>
        <taxon>Mycobacteriales</taxon>
        <taxon>Nocardiaceae</taxon>
        <taxon>Nocardia</taxon>
    </lineage>
</organism>
<dbReference type="Proteomes" id="UP000431401">
    <property type="component" value="Unassembled WGS sequence"/>
</dbReference>
<name>A0A7K0DP26_9NOCA</name>
<keyword evidence="2" id="KW-1185">Reference proteome</keyword>
<evidence type="ECO:0000313" key="2">
    <source>
        <dbReference type="Proteomes" id="UP000431401"/>
    </source>
</evidence>
<accession>A0A7K0DP26</accession>
<sequence length="162" mass="17829">MPRARSVTARLARREIHVPDREWSLESRTRTSPVGVRVDAVPEQLTMLRALAETVTLMADFALDEVTDIRVALDEIATCLLPAAVPGSSIECEFDFDGDRMTVRVIGLATRLGMIDEDSFGWHVLRTITDTLVVHETDTDGSGLGHPVVIEFTRRRGDGDAG</sequence>
<protein>
    <recommendedName>
        <fullName evidence="3">Anti-sigma factor</fullName>
    </recommendedName>
</protein>
<dbReference type="AlphaFoldDB" id="A0A7K0DP26"/>